<evidence type="ECO:0000256" key="8">
    <source>
        <dbReference type="PROSITE-ProRule" id="PRU00703"/>
    </source>
</evidence>
<dbReference type="GO" id="GO:0005247">
    <property type="term" value="F:voltage-gated chloride channel activity"/>
    <property type="evidence" value="ECO:0007669"/>
    <property type="project" value="TreeGrafter"/>
</dbReference>
<evidence type="ECO:0000256" key="1">
    <source>
        <dbReference type="ARBA" id="ARBA00004337"/>
    </source>
</evidence>
<dbReference type="OrthoDB" id="44789at2759"/>
<feature type="domain" description="CBS" evidence="10">
    <location>
        <begin position="314"/>
        <end position="381"/>
    </location>
</feature>
<dbReference type="InterPro" id="IPR001807">
    <property type="entry name" value="ClC"/>
</dbReference>
<evidence type="ECO:0000313" key="11">
    <source>
        <dbReference type="EMBL" id="VDL89710.1"/>
    </source>
</evidence>
<accession>A0A3P7BWU4</accession>
<dbReference type="SUPFAM" id="SSF54631">
    <property type="entry name" value="CBS-domain pair"/>
    <property type="match status" value="1"/>
</dbReference>
<dbReference type="GO" id="GO:0005794">
    <property type="term" value="C:Golgi apparatus"/>
    <property type="evidence" value="ECO:0007669"/>
    <property type="project" value="TreeGrafter"/>
</dbReference>
<feature type="transmembrane region" description="Helical" evidence="9">
    <location>
        <begin position="160"/>
        <end position="180"/>
    </location>
</feature>
<dbReference type="InterPro" id="IPR000644">
    <property type="entry name" value="CBS_dom"/>
</dbReference>
<sequence length="551" mass="60587">MVYSLCIEDCKRTAPHIHWAAAPGYSYCYGLSPAAACPRTYFWADDDALPVEAVVALRRQLPLAPSHPVLALTCLPLVAGVFRFRTPPDPTCPDNGTRSTRSRIFVHPKSTWLTFVRLLVSASDVDYIRLPPEGFANLTVMSDTSLQGSFPAGPRMGRGVILLILALIFKFVGLVLVYGVPVPTGVMLPSIMVSSTAFHCPICTLLRPLLAYSKFCKPGRPCIDPGLYAVVGAAACLGGITRATISLVVIMIELIGGLGHIIPIMVAAMFAKWTGDWLYFGSLYDVQIRLNHYPFLGFDKIVSKVGDTKACDIMHPRPGEGHLELLTENTMTVDDVEEMLYSSEHNGFPVVESIESRCLVGFVSRWDLVRALDLDRSPDARRYGPTAIVCFTDRAPPAILTRKRVSTSVLSPEFSDHNNGRGPFLVDVQHIVDLVSQYLSAVSVLYARHFAANHAHTYSDCTADERKTEAVRLQSRLDQQSSLFKKQASKASEAAERRIRASYEVSLLIAKKMHSFTDADFAAVHVICPEQNDAFKAIPLSARTVTLFLLA</sequence>
<dbReference type="SUPFAM" id="SSF81340">
    <property type="entry name" value="Clc chloride channel"/>
    <property type="match status" value="1"/>
</dbReference>
<feature type="transmembrane region" description="Helical" evidence="9">
    <location>
        <begin position="258"/>
        <end position="280"/>
    </location>
</feature>
<dbReference type="GO" id="GO:0005886">
    <property type="term" value="C:plasma membrane"/>
    <property type="evidence" value="ECO:0007669"/>
    <property type="project" value="TreeGrafter"/>
</dbReference>
<evidence type="ECO:0000313" key="12">
    <source>
        <dbReference type="Proteomes" id="UP000275846"/>
    </source>
</evidence>
<reference evidence="11 12" key="1">
    <citation type="submission" date="2018-11" db="EMBL/GenBank/DDBJ databases">
        <authorList>
            <consortium name="Pathogen Informatics"/>
        </authorList>
    </citation>
    <scope>NUCLEOTIDE SEQUENCE [LARGE SCALE GENOMIC DNA]</scope>
    <source>
        <strain evidence="11 12">NST_G2</strain>
    </source>
</reference>
<evidence type="ECO:0000256" key="3">
    <source>
        <dbReference type="ARBA" id="ARBA00022692"/>
    </source>
</evidence>
<dbReference type="InterPro" id="IPR014743">
    <property type="entry name" value="Cl-channel_core"/>
</dbReference>
<dbReference type="STRING" id="70667.A0A3P7BWU4"/>
<dbReference type="Gene3D" id="3.10.580.20">
    <property type="match status" value="1"/>
</dbReference>
<dbReference type="Gene3D" id="1.10.3080.10">
    <property type="entry name" value="Clc chloride channel"/>
    <property type="match status" value="1"/>
</dbReference>
<comment type="caution">
    <text evidence="9">Lacks conserved residue(s) required for the propagation of feature annotation.</text>
</comment>
<name>A0A3P7BWU4_SCHSO</name>
<dbReference type="GO" id="GO:0010008">
    <property type="term" value="C:endosome membrane"/>
    <property type="evidence" value="ECO:0007669"/>
    <property type="project" value="UniProtKB-SubCell"/>
</dbReference>
<comment type="subcellular location">
    <subcellularLocation>
        <location evidence="1">Endosome membrane</location>
        <topology evidence="1">Multi-pass membrane protein</topology>
    </subcellularLocation>
    <subcellularLocation>
        <location evidence="9">Membrane</location>
        <topology evidence="9">Multi-pass membrane protein</topology>
    </subcellularLocation>
</comment>
<dbReference type="InterPro" id="IPR046342">
    <property type="entry name" value="CBS_dom_sf"/>
</dbReference>
<dbReference type="GO" id="GO:0005769">
    <property type="term" value="C:early endosome"/>
    <property type="evidence" value="ECO:0007669"/>
    <property type="project" value="TreeGrafter"/>
</dbReference>
<dbReference type="PROSITE" id="PS51371">
    <property type="entry name" value="CBS"/>
    <property type="match status" value="1"/>
</dbReference>
<gene>
    <name evidence="11" type="ORF">SSLN_LOCUS3325</name>
</gene>
<comment type="similarity">
    <text evidence="9">Belongs to the chloride channel (TC 2.A.49) family.</text>
</comment>
<keyword evidence="5 9" id="KW-0406">Ion transport</keyword>
<evidence type="ECO:0000256" key="4">
    <source>
        <dbReference type="ARBA" id="ARBA00022989"/>
    </source>
</evidence>
<dbReference type="Pfam" id="PF00654">
    <property type="entry name" value="Voltage_CLC"/>
    <property type="match status" value="1"/>
</dbReference>
<keyword evidence="6 9" id="KW-0472">Membrane</keyword>
<keyword evidence="12" id="KW-1185">Reference proteome</keyword>
<dbReference type="AlphaFoldDB" id="A0A3P7BWU4"/>
<feature type="transmembrane region" description="Helical" evidence="9">
    <location>
        <begin position="227"/>
        <end position="252"/>
    </location>
</feature>
<evidence type="ECO:0000256" key="6">
    <source>
        <dbReference type="ARBA" id="ARBA00023136"/>
    </source>
</evidence>
<dbReference type="PANTHER" id="PTHR45711">
    <property type="entry name" value="CHLORIDE CHANNEL PROTEIN"/>
    <property type="match status" value="1"/>
</dbReference>
<organism evidence="11 12">
    <name type="scientific">Schistocephalus solidus</name>
    <name type="common">Tapeworm</name>
    <dbReference type="NCBI Taxonomy" id="70667"/>
    <lineage>
        <taxon>Eukaryota</taxon>
        <taxon>Metazoa</taxon>
        <taxon>Spiralia</taxon>
        <taxon>Lophotrochozoa</taxon>
        <taxon>Platyhelminthes</taxon>
        <taxon>Cestoda</taxon>
        <taxon>Eucestoda</taxon>
        <taxon>Diphyllobothriidea</taxon>
        <taxon>Diphyllobothriidae</taxon>
        <taxon>Schistocephalus</taxon>
    </lineage>
</organism>
<evidence type="ECO:0000256" key="9">
    <source>
        <dbReference type="RuleBase" id="RU361221"/>
    </source>
</evidence>
<evidence type="ECO:0000256" key="2">
    <source>
        <dbReference type="ARBA" id="ARBA00022448"/>
    </source>
</evidence>
<evidence type="ECO:0000256" key="5">
    <source>
        <dbReference type="ARBA" id="ARBA00023065"/>
    </source>
</evidence>
<evidence type="ECO:0000259" key="10">
    <source>
        <dbReference type="PROSITE" id="PS51371"/>
    </source>
</evidence>
<dbReference type="PANTHER" id="PTHR45711:SF6">
    <property type="entry name" value="CHLORIDE CHANNEL PROTEIN"/>
    <property type="match status" value="1"/>
</dbReference>
<keyword evidence="4 9" id="KW-1133">Transmembrane helix</keyword>
<dbReference type="PRINTS" id="PR00762">
    <property type="entry name" value="CLCHANNEL"/>
</dbReference>
<dbReference type="EMBL" id="UYSU01032505">
    <property type="protein sequence ID" value="VDL89710.1"/>
    <property type="molecule type" value="Genomic_DNA"/>
</dbReference>
<keyword evidence="7 9" id="KW-0868">Chloride</keyword>
<evidence type="ECO:0000256" key="7">
    <source>
        <dbReference type="ARBA" id="ARBA00023214"/>
    </source>
</evidence>
<dbReference type="Proteomes" id="UP000275846">
    <property type="component" value="Unassembled WGS sequence"/>
</dbReference>
<proteinExistence type="inferred from homology"/>
<keyword evidence="2 9" id="KW-0813">Transport</keyword>
<keyword evidence="3 9" id="KW-0812">Transmembrane</keyword>
<keyword evidence="8" id="KW-0129">CBS domain</keyword>
<protein>
    <recommendedName>
        <fullName evidence="9">Chloride channel protein</fullName>
    </recommendedName>
</protein>